<dbReference type="GO" id="GO:0008270">
    <property type="term" value="F:zinc ion binding"/>
    <property type="evidence" value="ECO:0007669"/>
    <property type="project" value="UniProtKB-KW"/>
</dbReference>
<evidence type="ECO:0000256" key="4">
    <source>
        <dbReference type="PROSITE-ProRule" id="PRU00042"/>
    </source>
</evidence>
<evidence type="ECO:0000313" key="8">
    <source>
        <dbReference type="Proteomes" id="UP001460270"/>
    </source>
</evidence>
<feature type="region of interest" description="Disordered" evidence="5">
    <location>
        <begin position="44"/>
        <end position="94"/>
    </location>
</feature>
<feature type="compositionally biased region" description="Polar residues" evidence="5">
    <location>
        <begin position="67"/>
        <end position="83"/>
    </location>
</feature>
<evidence type="ECO:0000256" key="2">
    <source>
        <dbReference type="ARBA" id="ARBA00022771"/>
    </source>
</evidence>
<dbReference type="Gene3D" id="3.30.160.60">
    <property type="entry name" value="Classic Zinc Finger"/>
    <property type="match status" value="1"/>
</dbReference>
<keyword evidence="1" id="KW-0479">Metal-binding</keyword>
<reference evidence="8" key="1">
    <citation type="submission" date="2024-04" db="EMBL/GenBank/DDBJ databases">
        <title>Salinicola lusitanus LLJ914,a marine bacterium isolated from the Okinawa Trough.</title>
        <authorList>
            <person name="Li J."/>
        </authorList>
    </citation>
    <scope>NUCLEOTIDE SEQUENCE [LARGE SCALE GENOMIC DNA]</scope>
</reference>
<dbReference type="FunFam" id="3.30.160.60:FF:000446">
    <property type="entry name" value="Zinc finger protein"/>
    <property type="match status" value="1"/>
</dbReference>
<keyword evidence="8" id="KW-1185">Reference proteome</keyword>
<organism evidence="7 8">
    <name type="scientific">Mugilogobius chulae</name>
    <name type="common">yellowstripe goby</name>
    <dbReference type="NCBI Taxonomy" id="88201"/>
    <lineage>
        <taxon>Eukaryota</taxon>
        <taxon>Metazoa</taxon>
        <taxon>Chordata</taxon>
        <taxon>Craniata</taxon>
        <taxon>Vertebrata</taxon>
        <taxon>Euteleostomi</taxon>
        <taxon>Actinopterygii</taxon>
        <taxon>Neopterygii</taxon>
        <taxon>Teleostei</taxon>
        <taxon>Neoteleostei</taxon>
        <taxon>Acanthomorphata</taxon>
        <taxon>Gobiaria</taxon>
        <taxon>Gobiiformes</taxon>
        <taxon>Gobioidei</taxon>
        <taxon>Gobiidae</taxon>
        <taxon>Gobionellinae</taxon>
        <taxon>Mugilogobius</taxon>
    </lineage>
</organism>
<comment type="caution">
    <text evidence="7">The sequence shown here is derived from an EMBL/GenBank/DDBJ whole genome shotgun (WGS) entry which is preliminary data.</text>
</comment>
<evidence type="ECO:0000256" key="5">
    <source>
        <dbReference type="SAM" id="MobiDB-lite"/>
    </source>
</evidence>
<accession>A0AAW0NBR6</accession>
<keyword evidence="3" id="KW-0862">Zinc</keyword>
<evidence type="ECO:0000256" key="3">
    <source>
        <dbReference type="ARBA" id="ARBA00022833"/>
    </source>
</evidence>
<gene>
    <name evidence="7" type="ORF">WMY93_022392</name>
</gene>
<dbReference type="EMBL" id="JBBPFD010000016">
    <property type="protein sequence ID" value="KAK7893240.1"/>
    <property type="molecule type" value="Genomic_DNA"/>
</dbReference>
<feature type="domain" description="C2H2-type" evidence="6">
    <location>
        <begin position="3"/>
        <end position="30"/>
    </location>
</feature>
<keyword evidence="2 4" id="KW-0863">Zinc-finger</keyword>
<dbReference type="SUPFAM" id="SSF57667">
    <property type="entry name" value="beta-beta-alpha zinc fingers"/>
    <property type="match status" value="1"/>
</dbReference>
<sequence>MSVQCDICQKFYSNVCSLTVHRRIHTGERLYGCSVCPKPSPPAATFPGISDPTAANAPSNASPAGKHSSTPVQSQQTPASSTPRRSRLAASNVEQRLRGAVQLRVTC</sequence>
<feature type="compositionally biased region" description="Low complexity" evidence="5">
    <location>
        <begin position="54"/>
        <end position="64"/>
    </location>
</feature>
<evidence type="ECO:0000313" key="7">
    <source>
        <dbReference type="EMBL" id="KAK7893240.1"/>
    </source>
</evidence>
<protein>
    <recommendedName>
        <fullName evidence="6">C2H2-type domain-containing protein</fullName>
    </recommendedName>
</protein>
<evidence type="ECO:0000256" key="1">
    <source>
        <dbReference type="ARBA" id="ARBA00022723"/>
    </source>
</evidence>
<dbReference type="PROSITE" id="PS00028">
    <property type="entry name" value="ZINC_FINGER_C2H2_1"/>
    <property type="match status" value="1"/>
</dbReference>
<dbReference type="PROSITE" id="PS50157">
    <property type="entry name" value="ZINC_FINGER_C2H2_2"/>
    <property type="match status" value="1"/>
</dbReference>
<dbReference type="AlphaFoldDB" id="A0AAW0NBR6"/>
<proteinExistence type="predicted"/>
<evidence type="ECO:0000259" key="6">
    <source>
        <dbReference type="PROSITE" id="PS50157"/>
    </source>
</evidence>
<dbReference type="InterPro" id="IPR013087">
    <property type="entry name" value="Znf_C2H2_type"/>
</dbReference>
<name>A0AAW0NBR6_9GOBI</name>
<dbReference type="Proteomes" id="UP001460270">
    <property type="component" value="Unassembled WGS sequence"/>
</dbReference>
<dbReference type="InterPro" id="IPR036236">
    <property type="entry name" value="Znf_C2H2_sf"/>
</dbReference>